<dbReference type="AlphaFoldDB" id="A0A2C9KMT4"/>
<evidence type="ECO:0000313" key="6">
    <source>
        <dbReference type="Proteomes" id="UP001165740"/>
    </source>
</evidence>
<evidence type="ECO:0000256" key="1">
    <source>
        <dbReference type="ARBA" id="ARBA00022837"/>
    </source>
</evidence>
<evidence type="ECO:0000313" key="4">
    <source>
        <dbReference type="EnsemblMetazoa" id="BGLB021501-PA"/>
    </source>
</evidence>
<dbReference type="RefSeq" id="XP_013096065.1">
    <property type="nucleotide sequence ID" value="XM_013240611.2"/>
</dbReference>
<accession>A0A2C9KMT4</accession>
<evidence type="ECO:0000256" key="2">
    <source>
        <dbReference type="SAM" id="SignalP"/>
    </source>
</evidence>
<dbReference type="InterPro" id="IPR011992">
    <property type="entry name" value="EF-hand-dom_pair"/>
</dbReference>
<gene>
    <name evidence="4" type="primary">106079444</name>
    <name evidence="7" type="synonym">LOC106079444</name>
</gene>
<dbReference type="SUPFAM" id="SSF47473">
    <property type="entry name" value="EF-hand"/>
    <property type="match status" value="1"/>
</dbReference>
<dbReference type="VEuPathDB" id="VectorBase:BGLAX_038942"/>
<dbReference type="GeneID" id="106079444"/>
<dbReference type="Gene3D" id="1.10.238.10">
    <property type="entry name" value="EF-hand"/>
    <property type="match status" value="1"/>
</dbReference>
<evidence type="ECO:0000313" key="7">
    <source>
        <dbReference type="RefSeq" id="XP_013096065.1"/>
    </source>
</evidence>
<dbReference type="GO" id="GO:0005509">
    <property type="term" value="F:calcium ion binding"/>
    <property type="evidence" value="ECO:0007669"/>
    <property type="project" value="InterPro"/>
</dbReference>
<dbReference type="EnsemblMetazoa" id="BGLB021501-RA">
    <property type="protein sequence ID" value="BGLB021501-PA"/>
    <property type="gene ID" value="BGLB021501"/>
</dbReference>
<evidence type="ECO:0000313" key="5">
    <source>
        <dbReference type="Proteomes" id="UP000076420"/>
    </source>
</evidence>
<feature type="domain" description="EF-hand" evidence="3">
    <location>
        <begin position="42"/>
        <end position="77"/>
    </location>
</feature>
<dbReference type="Proteomes" id="UP000076420">
    <property type="component" value="Unassembled WGS sequence"/>
</dbReference>
<dbReference type="Pfam" id="PF13202">
    <property type="entry name" value="EF-hand_5"/>
    <property type="match status" value="1"/>
</dbReference>
<dbReference type="KEGG" id="bgt:106079444"/>
<feature type="chain" id="PRO_5044573242" evidence="2">
    <location>
        <begin position="16"/>
        <end position="148"/>
    </location>
</feature>
<feature type="domain" description="EF-hand" evidence="3">
    <location>
        <begin position="97"/>
        <end position="132"/>
    </location>
</feature>
<dbReference type="Proteomes" id="UP001165740">
    <property type="component" value="Chromosome 10"/>
</dbReference>
<dbReference type="OrthoDB" id="6096265at2759"/>
<feature type="signal peptide" evidence="2">
    <location>
        <begin position="1"/>
        <end position="15"/>
    </location>
</feature>
<dbReference type="VEuPathDB" id="VectorBase:BGLB021501"/>
<reference evidence="7" key="2">
    <citation type="submission" date="2025-04" db="UniProtKB">
        <authorList>
            <consortium name="RefSeq"/>
        </authorList>
    </citation>
    <scope>IDENTIFICATION</scope>
</reference>
<dbReference type="OMA" id="HYLYDEY"/>
<reference evidence="4" key="1">
    <citation type="submission" date="2020-05" db="UniProtKB">
        <authorList>
            <consortium name="EnsemblMetazoa"/>
        </authorList>
    </citation>
    <scope>IDENTIFICATION</scope>
    <source>
        <strain evidence="4">BB02</strain>
    </source>
</reference>
<protein>
    <submittedName>
        <fullName evidence="7">Uncharacterized protein LOC106079444</fullName>
    </submittedName>
</protein>
<organism evidence="4 5">
    <name type="scientific">Biomphalaria glabrata</name>
    <name type="common">Bloodfluke planorb</name>
    <name type="synonym">Freshwater snail</name>
    <dbReference type="NCBI Taxonomy" id="6526"/>
    <lineage>
        <taxon>Eukaryota</taxon>
        <taxon>Metazoa</taxon>
        <taxon>Spiralia</taxon>
        <taxon>Lophotrochozoa</taxon>
        <taxon>Mollusca</taxon>
        <taxon>Gastropoda</taxon>
        <taxon>Heterobranchia</taxon>
        <taxon>Euthyneura</taxon>
        <taxon>Panpulmonata</taxon>
        <taxon>Hygrophila</taxon>
        <taxon>Lymnaeoidea</taxon>
        <taxon>Planorbidae</taxon>
        <taxon>Biomphalaria</taxon>
    </lineage>
</organism>
<keyword evidence="1" id="KW-0106">Calcium</keyword>
<dbReference type="PROSITE" id="PS50222">
    <property type="entry name" value="EF_HAND_2"/>
    <property type="match status" value="2"/>
</dbReference>
<dbReference type="PROSITE" id="PS00018">
    <property type="entry name" value="EF_HAND_1"/>
    <property type="match status" value="2"/>
</dbReference>
<sequence>MLKFLLLLLPAFAFAQNVDLRPYNLTATYMFILVDKDLNGQVDRNEIDLNFQQYDADHNGRVSRVEYINYVNQHEPTLNLFHDALFDIYDVDGDHILYHNDYDNFYALMDGDGNGIVSHFEFVRYWTILLETLEHLHNFGKSLQAPAQ</sequence>
<dbReference type="InterPro" id="IPR018247">
    <property type="entry name" value="EF_Hand_1_Ca_BS"/>
</dbReference>
<keyword evidence="2" id="KW-0732">Signal</keyword>
<proteinExistence type="predicted"/>
<evidence type="ECO:0000259" key="3">
    <source>
        <dbReference type="PROSITE" id="PS50222"/>
    </source>
</evidence>
<keyword evidence="6" id="KW-1185">Reference proteome</keyword>
<name>A0A2C9KMT4_BIOGL</name>
<dbReference type="InterPro" id="IPR002048">
    <property type="entry name" value="EF_hand_dom"/>
</dbReference>